<dbReference type="AlphaFoldDB" id="A0A672GRX5"/>
<dbReference type="InParanoid" id="A0A672GRX5"/>
<feature type="compositionally biased region" description="Basic and acidic residues" evidence="1">
    <location>
        <begin position="130"/>
        <end position="140"/>
    </location>
</feature>
<dbReference type="Proteomes" id="UP000472267">
    <property type="component" value="Chromosome 4"/>
</dbReference>
<evidence type="ECO:0000313" key="3">
    <source>
        <dbReference type="Proteomes" id="UP000472267"/>
    </source>
</evidence>
<reference evidence="2" key="1">
    <citation type="submission" date="2019-06" db="EMBL/GenBank/DDBJ databases">
        <authorList>
            <consortium name="Wellcome Sanger Institute Data Sharing"/>
        </authorList>
    </citation>
    <scope>NUCLEOTIDE SEQUENCE [LARGE SCALE GENOMIC DNA]</scope>
</reference>
<sequence>MSERSPSLQHPATLRPSPPNLPRLLATTDVRPPLEETPPLPPRPPWPRPLLRTASRPVRREAANWRPTCRSAITLSAASGPPLPREATPPPEAPPLPPQHPPPCPSRGATGRRRLAEEQLLRSPPSRLRCHPEQVDEKPHPLLPPTGRMVAPRLLTPPPGGSLLPLPPAPPLLLPRLLLLCEMDIPPPPPPPPSLAPSLVSLSSLSSTSSPSVLHLSSICPLPLLRLSSTSPPSVLHLFSVCPPPLLRLSSCMSSLSSALNFVFFFCPADDFESKYSFHPLDDFPPPDEYRHFTKIYPSRANRVLRGAPPLPPVGR</sequence>
<accession>A0A672GRX5</accession>
<feature type="compositionally biased region" description="Pro residues" evidence="1">
    <location>
        <begin position="35"/>
        <end position="48"/>
    </location>
</feature>
<evidence type="ECO:0000256" key="1">
    <source>
        <dbReference type="SAM" id="MobiDB-lite"/>
    </source>
</evidence>
<organism evidence="2 3">
    <name type="scientific">Salarias fasciatus</name>
    <name type="common">Jewelled blenny</name>
    <name type="synonym">Blennius fasciatus</name>
    <dbReference type="NCBI Taxonomy" id="181472"/>
    <lineage>
        <taxon>Eukaryota</taxon>
        <taxon>Metazoa</taxon>
        <taxon>Chordata</taxon>
        <taxon>Craniata</taxon>
        <taxon>Vertebrata</taxon>
        <taxon>Euteleostomi</taxon>
        <taxon>Actinopterygii</taxon>
        <taxon>Neopterygii</taxon>
        <taxon>Teleostei</taxon>
        <taxon>Neoteleostei</taxon>
        <taxon>Acanthomorphata</taxon>
        <taxon>Ovalentaria</taxon>
        <taxon>Blenniimorphae</taxon>
        <taxon>Blenniiformes</taxon>
        <taxon>Blennioidei</taxon>
        <taxon>Blenniidae</taxon>
        <taxon>Salariinae</taxon>
        <taxon>Salarias</taxon>
    </lineage>
</organism>
<feature type="compositionally biased region" description="Polar residues" evidence="1">
    <location>
        <begin position="1"/>
        <end position="10"/>
    </location>
</feature>
<reference evidence="2" key="3">
    <citation type="submission" date="2025-09" db="UniProtKB">
        <authorList>
            <consortium name="Ensembl"/>
        </authorList>
    </citation>
    <scope>IDENTIFICATION</scope>
</reference>
<protein>
    <recommendedName>
        <fullName evidence="4">WAS/WASL interacting protein family member 3</fullName>
    </recommendedName>
</protein>
<evidence type="ECO:0008006" key="4">
    <source>
        <dbReference type="Google" id="ProtNLM"/>
    </source>
</evidence>
<evidence type="ECO:0000313" key="2">
    <source>
        <dbReference type="Ensembl" id="ENSSFAP00005019745.1"/>
    </source>
</evidence>
<dbReference type="Ensembl" id="ENSSFAT00005020529.1">
    <property type="protein sequence ID" value="ENSSFAP00005019745.1"/>
    <property type="gene ID" value="ENSSFAG00005010323.1"/>
</dbReference>
<name>A0A672GRX5_SALFA</name>
<feature type="region of interest" description="Disordered" evidence="1">
    <location>
        <begin position="1"/>
        <end position="145"/>
    </location>
</feature>
<feature type="compositionally biased region" description="Pro residues" evidence="1">
    <location>
        <begin position="81"/>
        <end position="105"/>
    </location>
</feature>
<dbReference type="PRINTS" id="PR01217">
    <property type="entry name" value="PRICHEXTENSN"/>
</dbReference>
<keyword evidence="3" id="KW-1185">Reference proteome</keyword>
<reference evidence="2" key="2">
    <citation type="submission" date="2025-08" db="UniProtKB">
        <authorList>
            <consortium name="Ensembl"/>
        </authorList>
    </citation>
    <scope>IDENTIFICATION</scope>
</reference>
<proteinExistence type="predicted"/>